<comment type="subcellular location">
    <subcellularLocation>
        <location evidence="1">Periplasm</location>
    </subcellularLocation>
</comment>
<dbReference type="AlphaFoldDB" id="A0AAE3JJT0"/>
<dbReference type="InterPro" id="IPR006059">
    <property type="entry name" value="SBP"/>
</dbReference>
<dbReference type="Gene3D" id="3.40.190.10">
    <property type="entry name" value="Periplasmic binding protein-like II"/>
    <property type="match status" value="2"/>
</dbReference>
<dbReference type="Pfam" id="PF13416">
    <property type="entry name" value="SBP_bac_8"/>
    <property type="match status" value="1"/>
</dbReference>
<dbReference type="EMBL" id="JAINWA010000003">
    <property type="protein sequence ID" value="MCD1655858.1"/>
    <property type="molecule type" value="Genomic_DNA"/>
</dbReference>
<proteinExistence type="inferred from homology"/>
<evidence type="ECO:0000256" key="2">
    <source>
        <dbReference type="ARBA" id="ARBA00008520"/>
    </source>
</evidence>
<name>A0AAE3JJT0_9SPIR</name>
<comment type="caution">
    <text evidence="3">The sequence shown here is derived from an EMBL/GenBank/DDBJ whole genome shotgun (WGS) entry which is preliminary data.</text>
</comment>
<sequence length="414" mass="45592">MTALLAAVPAFAGGQKEAAQREFKIWHYESDAGAMGVAWAEAMKQFQAKHPDVKIVYENKGFEQIRQTAQMILNSDEAPDVMEYNKGNATAGMLSKQGLLTDLTAEAAARGWDKILSPSLQTTCRYSPDGVMGSGKWYGVTNYGEYVMAYYNEDLFAKNGLAIPKTFAELENVLAKFAGAGITPIVLSGAEYPSQHLYYELALSKADRKMINAYQLYQGDFNFNNPAFSWAADKMVEWLDKGYIGKEAVSMKAEDMGVAFTNGQAPIMVSGSWWYGRFMTEISSFKWSIGLFPGNKMSPGSSGNIWVVPQKSKNKDLAYDFISITLQPDIQALLGNAGGIPVNADLAKITDPKVKDLIAKFNTLNAEDGLAFYPDWPAAGFYDLLVSNIQDLLLGKKTTPQFLDSLNKSYKEGR</sequence>
<protein>
    <submittedName>
        <fullName evidence="3">Extracellular solute-binding protein</fullName>
    </submittedName>
</protein>
<dbReference type="PANTHER" id="PTHR43649">
    <property type="entry name" value="ARABINOSE-BINDING PROTEIN-RELATED"/>
    <property type="match status" value="1"/>
</dbReference>
<dbReference type="InterPro" id="IPR050490">
    <property type="entry name" value="Bact_solute-bd_prot1"/>
</dbReference>
<evidence type="ECO:0000256" key="1">
    <source>
        <dbReference type="ARBA" id="ARBA00004418"/>
    </source>
</evidence>
<evidence type="ECO:0000313" key="4">
    <source>
        <dbReference type="Proteomes" id="UP001198163"/>
    </source>
</evidence>
<evidence type="ECO:0000313" key="3">
    <source>
        <dbReference type="EMBL" id="MCD1655858.1"/>
    </source>
</evidence>
<dbReference type="GO" id="GO:0042597">
    <property type="term" value="C:periplasmic space"/>
    <property type="evidence" value="ECO:0007669"/>
    <property type="project" value="UniProtKB-SubCell"/>
</dbReference>
<dbReference type="SUPFAM" id="SSF53850">
    <property type="entry name" value="Periplasmic binding protein-like II"/>
    <property type="match status" value="1"/>
</dbReference>
<comment type="similarity">
    <text evidence="2">Belongs to the bacterial solute-binding protein 1 family.</text>
</comment>
<accession>A0AAE3JJT0</accession>
<dbReference type="Proteomes" id="UP001198163">
    <property type="component" value="Unassembled WGS sequence"/>
</dbReference>
<dbReference type="PANTHER" id="PTHR43649:SF14">
    <property type="entry name" value="BLR3389 PROTEIN"/>
    <property type="match status" value="1"/>
</dbReference>
<keyword evidence="4" id="KW-1185">Reference proteome</keyword>
<reference evidence="3" key="1">
    <citation type="submission" date="2021-08" db="EMBL/GenBank/DDBJ databases">
        <title>Comparative analyses of Brucepasteria parasyntrophica and Teretinema zuelzerae.</title>
        <authorList>
            <person name="Song Y."/>
            <person name="Brune A."/>
        </authorList>
    </citation>
    <scope>NUCLEOTIDE SEQUENCE</scope>
    <source>
        <strain evidence="3">DSM 1903</strain>
    </source>
</reference>
<gene>
    <name evidence="3" type="ORF">K7J14_14260</name>
</gene>
<organism evidence="3 4">
    <name type="scientific">Teretinema zuelzerae</name>
    <dbReference type="NCBI Taxonomy" id="156"/>
    <lineage>
        <taxon>Bacteria</taxon>
        <taxon>Pseudomonadati</taxon>
        <taxon>Spirochaetota</taxon>
        <taxon>Spirochaetia</taxon>
        <taxon>Spirochaetales</taxon>
        <taxon>Treponemataceae</taxon>
        <taxon>Teretinema</taxon>
    </lineage>
</organism>